<comment type="caution">
    <text evidence="2">The sequence shown here is derived from an EMBL/GenBank/DDBJ whole genome shotgun (WGS) entry which is preliminary data.</text>
</comment>
<dbReference type="InterPro" id="IPR021297">
    <property type="entry name" value="YlqD"/>
</dbReference>
<protein>
    <submittedName>
        <fullName evidence="2">YlqD protein</fullName>
    </submittedName>
</protein>
<keyword evidence="1" id="KW-0175">Coiled coil</keyword>
<dbReference type="Gene3D" id="6.10.140.1110">
    <property type="match status" value="1"/>
</dbReference>
<reference evidence="2 3" key="1">
    <citation type="submission" date="2018-07" db="EMBL/GenBank/DDBJ databases">
        <title>Genomic Encyclopedia of Type Strains, Phase IV (KMG-IV): sequencing the most valuable type-strain genomes for metagenomic binning, comparative biology and taxonomic classification.</title>
        <authorList>
            <person name="Goeker M."/>
        </authorList>
    </citation>
    <scope>NUCLEOTIDE SEQUENCE [LARGE SCALE GENOMIC DNA]</scope>
    <source>
        <strain evidence="2 3">DSM 27696</strain>
    </source>
</reference>
<dbReference type="AlphaFoldDB" id="A0A368XRQ5"/>
<keyword evidence="3" id="KW-1185">Reference proteome</keyword>
<gene>
    <name evidence="2" type="ORF">DFR57_106137</name>
</gene>
<evidence type="ECO:0000256" key="1">
    <source>
        <dbReference type="SAM" id="Coils"/>
    </source>
</evidence>
<evidence type="ECO:0000313" key="2">
    <source>
        <dbReference type="EMBL" id="RCW70740.1"/>
    </source>
</evidence>
<proteinExistence type="predicted"/>
<organism evidence="2 3">
    <name type="scientific">Saliterribacillus persicus</name>
    <dbReference type="NCBI Taxonomy" id="930114"/>
    <lineage>
        <taxon>Bacteria</taxon>
        <taxon>Bacillati</taxon>
        <taxon>Bacillota</taxon>
        <taxon>Bacilli</taxon>
        <taxon>Bacillales</taxon>
        <taxon>Bacillaceae</taxon>
        <taxon>Saliterribacillus</taxon>
    </lineage>
</organism>
<feature type="coiled-coil region" evidence="1">
    <location>
        <begin position="15"/>
        <end position="49"/>
    </location>
</feature>
<accession>A0A368XRQ5</accession>
<dbReference type="Proteomes" id="UP000252585">
    <property type="component" value="Unassembled WGS sequence"/>
</dbReference>
<dbReference type="EMBL" id="QPJJ01000006">
    <property type="protein sequence ID" value="RCW70740.1"/>
    <property type="molecule type" value="Genomic_DNA"/>
</dbReference>
<name>A0A368XRQ5_9BACI</name>
<sequence>MQIIQKVQIKKILTDNSREQLREEYEQSIRQYENESQQLLFEQKKLEHRTNSTSKKQEITDRFQKEISNRDDHINWYRYKIQQLDSLPVGSEIPAGEVDALVEVEEGMKWEQIKQNSSITIEDGVVVKLN</sequence>
<dbReference type="Pfam" id="PF11068">
    <property type="entry name" value="YlqD"/>
    <property type="match status" value="1"/>
</dbReference>
<dbReference type="RefSeq" id="WP_114352732.1">
    <property type="nucleotide sequence ID" value="NZ_QPJJ01000006.1"/>
</dbReference>
<dbReference type="OrthoDB" id="2375961at2"/>
<evidence type="ECO:0000313" key="3">
    <source>
        <dbReference type="Proteomes" id="UP000252585"/>
    </source>
</evidence>